<comment type="similarity">
    <text evidence="1">Belongs to the SDA1 family.</text>
</comment>
<dbReference type="Proteomes" id="UP000281549">
    <property type="component" value="Unassembled WGS sequence"/>
</dbReference>
<comment type="function">
    <text evidence="1">Required for 60S pre-ribosomal subunits export to the cytoplasm.</text>
</comment>
<organism evidence="3 4">
    <name type="scientific">Rozella allomycis (strain CSF55)</name>
    <dbReference type="NCBI Taxonomy" id="988480"/>
    <lineage>
        <taxon>Eukaryota</taxon>
        <taxon>Fungi</taxon>
        <taxon>Fungi incertae sedis</taxon>
        <taxon>Cryptomycota</taxon>
        <taxon>Cryptomycota incertae sedis</taxon>
        <taxon>Rozella</taxon>
    </lineage>
</organism>
<dbReference type="GO" id="GO:0000055">
    <property type="term" value="P:ribosomal large subunit export from nucleus"/>
    <property type="evidence" value="ECO:0007669"/>
    <property type="project" value="UniProtKB-UniRule"/>
</dbReference>
<protein>
    <recommendedName>
        <fullName evidence="1">Protein SDA1</fullName>
    </recommendedName>
</protein>
<dbReference type="GO" id="GO:0042273">
    <property type="term" value="P:ribosomal large subunit biogenesis"/>
    <property type="evidence" value="ECO:0007669"/>
    <property type="project" value="UniProtKB-UniRule"/>
</dbReference>
<accession>A0A4P9YP09</accession>
<dbReference type="InterPro" id="IPR012977">
    <property type="entry name" value="SDA1_N"/>
</dbReference>
<name>A0A4P9YP09_ROZAC</name>
<dbReference type="PANTHER" id="PTHR12730">
    <property type="entry name" value="HSDA/SDA1-RELATED"/>
    <property type="match status" value="1"/>
</dbReference>
<keyword evidence="1" id="KW-0653">Protein transport</keyword>
<dbReference type="Pfam" id="PF08158">
    <property type="entry name" value="SDA1_HEAT"/>
    <property type="match status" value="1"/>
</dbReference>
<comment type="subcellular location">
    <subcellularLocation>
        <location evidence="1">Nucleus</location>
        <location evidence="1">Nucleolus</location>
    </subcellularLocation>
</comment>
<dbReference type="GO" id="GO:0005730">
    <property type="term" value="C:nucleolus"/>
    <property type="evidence" value="ECO:0007669"/>
    <property type="project" value="UniProtKB-SubCell"/>
</dbReference>
<evidence type="ECO:0000313" key="4">
    <source>
        <dbReference type="Proteomes" id="UP000281549"/>
    </source>
</evidence>
<gene>
    <name evidence="3" type="ORF">ROZALSC1DRAFT_11521</name>
</gene>
<evidence type="ECO:0000256" key="1">
    <source>
        <dbReference type="RuleBase" id="RU365057"/>
    </source>
</evidence>
<keyword evidence="1" id="KW-0690">Ribosome biogenesis</keyword>
<sequence length="222" mass="25499">MLFPFCLQTFKDSKVEVFNFSAIHLLNDPQGFTEKLFSKLRDSPKSLPFEMKIMVMNVISRVIGIHKLTLLSFYPFLFNYLNPHQQEVTLILTFAAQSTHELIPPEDIEAMVKTIANNFVADHCAPEVITVGLNSIREICSRNPLAMNSDLLKDLTEYKDYKNKGVVMAARSLIQLFRDKNPELLHRRERGKFVSENMKEFKKLQFGESLALESLPGVQVIF</sequence>
<dbReference type="AlphaFoldDB" id="A0A4P9YP09"/>
<dbReference type="EMBL" id="ML004962">
    <property type="protein sequence ID" value="RKP21355.1"/>
    <property type="molecule type" value="Genomic_DNA"/>
</dbReference>
<dbReference type="GO" id="GO:0015031">
    <property type="term" value="P:protein transport"/>
    <property type="evidence" value="ECO:0007669"/>
    <property type="project" value="UniProtKB-KW"/>
</dbReference>
<evidence type="ECO:0000313" key="3">
    <source>
        <dbReference type="EMBL" id="RKP21355.1"/>
    </source>
</evidence>
<proteinExistence type="inferred from homology"/>
<keyword evidence="1" id="KW-0539">Nucleus</keyword>
<dbReference type="PANTHER" id="PTHR12730:SF0">
    <property type="entry name" value="PROTEIN SDA1 HOMOLOG"/>
    <property type="match status" value="1"/>
</dbReference>
<dbReference type="InterPro" id="IPR027312">
    <property type="entry name" value="Sda1"/>
</dbReference>
<keyword evidence="1" id="KW-0813">Transport</keyword>
<evidence type="ECO:0000259" key="2">
    <source>
        <dbReference type="Pfam" id="PF08158"/>
    </source>
</evidence>
<feature type="domain" description="SDA1 N-terminal" evidence="2">
    <location>
        <begin position="11"/>
        <end position="162"/>
    </location>
</feature>
<reference evidence="4" key="1">
    <citation type="journal article" date="2018" name="Nat. Microbiol.">
        <title>Leveraging single-cell genomics to expand the fungal tree of life.</title>
        <authorList>
            <person name="Ahrendt S.R."/>
            <person name="Quandt C.A."/>
            <person name="Ciobanu D."/>
            <person name="Clum A."/>
            <person name="Salamov A."/>
            <person name="Andreopoulos B."/>
            <person name="Cheng J.F."/>
            <person name="Woyke T."/>
            <person name="Pelin A."/>
            <person name="Henrissat B."/>
            <person name="Reynolds N.K."/>
            <person name="Benny G.L."/>
            <person name="Smith M.E."/>
            <person name="James T.Y."/>
            <person name="Grigoriev I.V."/>
        </authorList>
    </citation>
    <scope>NUCLEOTIDE SEQUENCE [LARGE SCALE GENOMIC DNA]</scope>
    <source>
        <strain evidence="4">CSF55</strain>
    </source>
</reference>